<gene>
    <name evidence="2" type="ORF">H8S57_08650</name>
</gene>
<evidence type="ECO:0000313" key="2">
    <source>
        <dbReference type="EMBL" id="MBC5733796.1"/>
    </source>
</evidence>
<dbReference type="SUPFAM" id="SSF47413">
    <property type="entry name" value="lambda repressor-like DNA-binding domains"/>
    <property type="match status" value="1"/>
</dbReference>
<organism evidence="2 3">
    <name type="scientific">Lawsonibacter hominis</name>
    <dbReference type="NCBI Taxonomy" id="2763053"/>
    <lineage>
        <taxon>Bacteria</taxon>
        <taxon>Bacillati</taxon>
        <taxon>Bacillota</taxon>
        <taxon>Clostridia</taxon>
        <taxon>Eubacteriales</taxon>
        <taxon>Oscillospiraceae</taxon>
        <taxon>Lawsonibacter</taxon>
    </lineage>
</organism>
<dbReference type="Pfam" id="PF13443">
    <property type="entry name" value="HTH_26"/>
    <property type="match status" value="1"/>
</dbReference>
<dbReference type="Gene3D" id="1.10.260.40">
    <property type="entry name" value="lambda repressor-like DNA-binding domains"/>
    <property type="match status" value="1"/>
</dbReference>
<protein>
    <submittedName>
        <fullName evidence="2">Helix-turn-helix transcriptional regulator</fullName>
    </submittedName>
</protein>
<dbReference type="InterPro" id="IPR010982">
    <property type="entry name" value="Lambda_DNA-bd_dom_sf"/>
</dbReference>
<accession>A0A8J6J6Q6</accession>
<proteinExistence type="predicted"/>
<reference evidence="2" key="1">
    <citation type="submission" date="2020-08" db="EMBL/GenBank/DDBJ databases">
        <title>Genome public.</title>
        <authorList>
            <person name="Liu C."/>
            <person name="Sun Q."/>
        </authorList>
    </citation>
    <scope>NUCLEOTIDE SEQUENCE</scope>
    <source>
        <strain evidence="2">NSJ-51</strain>
    </source>
</reference>
<evidence type="ECO:0000313" key="3">
    <source>
        <dbReference type="Proteomes" id="UP000661435"/>
    </source>
</evidence>
<name>A0A8J6J6Q6_9FIRM</name>
<comment type="caution">
    <text evidence="2">The sequence shown here is derived from an EMBL/GenBank/DDBJ whole genome shotgun (WGS) entry which is preliminary data.</text>
</comment>
<dbReference type="AlphaFoldDB" id="A0A8J6J6Q6"/>
<keyword evidence="3" id="KW-1185">Reference proteome</keyword>
<dbReference type="EMBL" id="JACOPP010000009">
    <property type="protein sequence ID" value="MBC5733796.1"/>
    <property type="molecule type" value="Genomic_DNA"/>
</dbReference>
<dbReference type="GO" id="GO:0003677">
    <property type="term" value="F:DNA binding"/>
    <property type="evidence" value="ECO:0007669"/>
    <property type="project" value="InterPro"/>
</dbReference>
<dbReference type="PROSITE" id="PS50943">
    <property type="entry name" value="HTH_CROC1"/>
    <property type="match status" value="1"/>
</dbReference>
<sequence length="114" mass="12812">MGELGNKAVMANNIEKYMALHGETRKDICAVLGVPYTTVTNWVKGNTYPRIDKIELLASHWGIQKSDLVEQKEEPTPVTESGPLNEFQDLMSQLTPDEQRLIVSQIKGILSNRE</sequence>
<feature type="domain" description="HTH cro/C1-type" evidence="1">
    <location>
        <begin position="14"/>
        <end position="68"/>
    </location>
</feature>
<dbReference type="InterPro" id="IPR001387">
    <property type="entry name" value="Cro/C1-type_HTH"/>
</dbReference>
<dbReference type="Proteomes" id="UP000661435">
    <property type="component" value="Unassembled WGS sequence"/>
</dbReference>
<dbReference type="RefSeq" id="WP_186907681.1">
    <property type="nucleotide sequence ID" value="NZ_JACOPP010000009.1"/>
</dbReference>
<evidence type="ECO:0000259" key="1">
    <source>
        <dbReference type="PROSITE" id="PS50943"/>
    </source>
</evidence>